<evidence type="ECO:0000313" key="3">
    <source>
        <dbReference type="Proteomes" id="UP000710849"/>
    </source>
</evidence>
<evidence type="ECO:0000313" key="2">
    <source>
        <dbReference type="EMBL" id="KAF7919714.1"/>
    </source>
</evidence>
<keyword evidence="3" id="KW-1185">Reference proteome</keyword>
<dbReference type="EMBL" id="RCSW01000039">
    <property type="protein sequence ID" value="KAF7919714.1"/>
    <property type="molecule type" value="Genomic_DNA"/>
</dbReference>
<evidence type="ECO:0000256" key="1">
    <source>
        <dbReference type="SAM" id="SignalP"/>
    </source>
</evidence>
<dbReference type="RefSeq" id="XP_038727045.1">
    <property type="nucleotide sequence ID" value="XM_038882147.1"/>
</dbReference>
<protein>
    <submittedName>
        <fullName evidence="2">Uncharacterized protein</fullName>
    </submittedName>
</protein>
<dbReference type="Proteomes" id="UP000710849">
    <property type="component" value="Unassembled WGS sequence"/>
</dbReference>
<comment type="caution">
    <text evidence="2">The sequence shown here is derived from an EMBL/GenBank/DDBJ whole genome shotgun (WGS) entry which is preliminary data.</text>
</comment>
<keyword evidence="1" id="KW-0732">Signal</keyword>
<feature type="signal peptide" evidence="1">
    <location>
        <begin position="1"/>
        <end position="30"/>
    </location>
</feature>
<gene>
    <name evidence="2" type="ORF">EAE97_011632</name>
</gene>
<accession>A0A9P5HQE3</accession>
<organism evidence="2 3">
    <name type="scientific">Botrytis byssoidea</name>
    <dbReference type="NCBI Taxonomy" id="139641"/>
    <lineage>
        <taxon>Eukaryota</taxon>
        <taxon>Fungi</taxon>
        <taxon>Dikarya</taxon>
        <taxon>Ascomycota</taxon>
        <taxon>Pezizomycotina</taxon>
        <taxon>Leotiomycetes</taxon>
        <taxon>Helotiales</taxon>
        <taxon>Sclerotiniaceae</taxon>
        <taxon>Botrytis</taxon>
    </lineage>
</organism>
<proteinExistence type="predicted"/>
<sequence length="84" mass="9070">MSVVTSRSWSIMHNGLSSALLLGLLGGTARDTEVRDLQGKILESYCCAQEVYTDYESNTLHTGGHLTPETGNVGRFPNVAKGAW</sequence>
<dbReference type="GeneID" id="62155220"/>
<name>A0A9P5HQE3_9HELO</name>
<feature type="chain" id="PRO_5040322925" evidence="1">
    <location>
        <begin position="31"/>
        <end position="84"/>
    </location>
</feature>
<reference evidence="2 3" key="1">
    <citation type="journal article" date="2020" name="Genome Biol. Evol.">
        <title>Comparative genomics of Sclerotiniaceae.</title>
        <authorList>
            <person name="Valero Jimenez C.A."/>
            <person name="Steentjes M."/>
            <person name="Scholten O.E."/>
            <person name="Van Kan J.A.L."/>
        </authorList>
    </citation>
    <scope>NUCLEOTIDE SEQUENCE [LARGE SCALE GENOMIC DNA]</scope>
    <source>
        <strain evidence="2 3">MUCL 94</strain>
    </source>
</reference>
<dbReference type="AlphaFoldDB" id="A0A9P5HQE3"/>